<feature type="region of interest" description="Disordered" evidence="9">
    <location>
        <begin position="1255"/>
        <end position="1302"/>
    </location>
</feature>
<dbReference type="PANTHER" id="PTHR45748">
    <property type="entry name" value="1-PHOSPHATIDYLINOSITOL 3-PHOSPHATE 5-KINASE-RELATED"/>
    <property type="match status" value="1"/>
</dbReference>
<dbReference type="SUPFAM" id="SSF52029">
    <property type="entry name" value="GroEL apical domain-like"/>
    <property type="match status" value="1"/>
</dbReference>
<comment type="caution">
    <text evidence="11">The sequence shown here is derived from an EMBL/GenBank/DDBJ whole genome shotgun (WGS) entry which is preliminary data.</text>
</comment>
<feature type="compositionally biased region" description="Low complexity" evidence="9">
    <location>
        <begin position="75"/>
        <end position="84"/>
    </location>
</feature>
<feature type="compositionally biased region" description="Basic and acidic residues" evidence="9">
    <location>
        <begin position="97"/>
        <end position="112"/>
    </location>
</feature>
<dbReference type="FunFam" id="3.30.800.10:FF:000007">
    <property type="entry name" value="Putative 1-phosphatidylinositol-4-phosphate 5-kinase/ zinc ion binding family"/>
    <property type="match status" value="1"/>
</dbReference>
<evidence type="ECO:0000313" key="12">
    <source>
        <dbReference type="Proteomes" id="UP001605036"/>
    </source>
</evidence>
<gene>
    <name evidence="11" type="ORF">R1flu_009788</name>
</gene>
<dbReference type="GO" id="GO:0000285">
    <property type="term" value="F:1-phosphatidylinositol-3-phosphate 5-kinase activity"/>
    <property type="evidence" value="ECO:0007669"/>
    <property type="project" value="UniProtKB-EC"/>
</dbReference>
<feature type="compositionally biased region" description="Basic and acidic residues" evidence="9">
    <location>
        <begin position="62"/>
        <end position="74"/>
    </location>
</feature>
<evidence type="ECO:0000256" key="6">
    <source>
        <dbReference type="ARBA" id="ARBA00023464"/>
    </source>
</evidence>
<dbReference type="InterPro" id="IPR027483">
    <property type="entry name" value="PInositol-4-P-4/5-kinase_C_sf"/>
</dbReference>
<proteinExistence type="predicted"/>
<feature type="region of interest" description="Disordered" evidence="9">
    <location>
        <begin position="1156"/>
        <end position="1181"/>
    </location>
</feature>
<dbReference type="PANTHER" id="PTHR45748:SF7">
    <property type="entry name" value="1-PHOSPHATIDYLINOSITOL 3-PHOSPHATE 5-KINASE-RELATED"/>
    <property type="match status" value="1"/>
</dbReference>
<protein>
    <recommendedName>
        <fullName evidence="1">1-phosphatidylinositol-3-phosphate 5-kinase</fullName>
        <ecNumber evidence="1">2.7.1.150</ecNumber>
    </recommendedName>
    <alternativeName>
        <fullName evidence="7">Phosphatidylinositol 3-phosphate 5-kinase type III</fullName>
    </alternativeName>
</protein>
<dbReference type="SUPFAM" id="SSF56104">
    <property type="entry name" value="SAICAR synthase-like"/>
    <property type="match status" value="1"/>
</dbReference>
<dbReference type="InterPro" id="IPR002498">
    <property type="entry name" value="PInositol-4-P-4/5-kinase_core"/>
</dbReference>
<dbReference type="EC" id="2.7.1.150" evidence="1"/>
<dbReference type="Gene3D" id="3.30.810.10">
    <property type="entry name" value="2-Layer Sandwich"/>
    <property type="match status" value="1"/>
</dbReference>
<dbReference type="FunFam" id="3.30.810.10:FF:000001">
    <property type="entry name" value="1-phosphatidylinositol 3-phosphate 5-kinase FAB1"/>
    <property type="match status" value="1"/>
</dbReference>
<dbReference type="Gene3D" id="3.50.7.10">
    <property type="entry name" value="GroEL"/>
    <property type="match status" value="1"/>
</dbReference>
<dbReference type="Pfam" id="PF01504">
    <property type="entry name" value="PIP5K"/>
    <property type="match status" value="2"/>
</dbReference>
<evidence type="ECO:0000256" key="1">
    <source>
        <dbReference type="ARBA" id="ARBA00012009"/>
    </source>
</evidence>
<keyword evidence="12" id="KW-1185">Reference proteome</keyword>
<keyword evidence="4 8" id="KW-0418">Kinase</keyword>
<feature type="region of interest" description="Disordered" evidence="9">
    <location>
        <begin position="521"/>
        <end position="582"/>
    </location>
</feature>
<evidence type="ECO:0000256" key="5">
    <source>
        <dbReference type="ARBA" id="ARBA00022840"/>
    </source>
</evidence>
<dbReference type="InterPro" id="IPR027484">
    <property type="entry name" value="PInositol-4-P-5-kinase_N"/>
</dbReference>
<dbReference type="Proteomes" id="UP001605036">
    <property type="component" value="Unassembled WGS sequence"/>
</dbReference>
<reference evidence="11 12" key="1">
    <citation type="submission" date="2024-09" db="EMBL/GenBank/DDBJ databases">
        <title>Chromosome-scale assembly of Riccia fluitans.</title>
        <authorList>
            <person name="Paukszto L."/>
            <person name="Sawicki J."/>
            <person name="Karawczyk K."/>
            <person name="Piernik-Szablinska J."/>
            <person name="Szczecinska M."/>
            <person name="Mazdziarz M."/>
        </authorList>
    </citation>
    <scope>NUCLEOTIDE SEQUENCE [LARGE SCALE GENOMIC DNA]</scope>
    <source>
        <strain evidence="11">Rf_01</strain>
        <tissue evidence="11">Aerial parts of the thallus</tissue>
    </source>
</reference>
<evidence type="ECO:0000256" key="4">
    <source>
        <dbReference type="ARBA" id="ARBA00022777"/>
    </source>
</evidence>
<feature type="compositionally biased region" description="Polar residues" evidence="9">
    <location>
        <begin position="1113"/>
        <end position="1130"/>
    </location>
</feature>
<evidence type="ECO:0000256" key="7">
    <source>
        <dbReference type="ARBA" id="ARBA00077223"/>
    </source>
</evidence>
<comment type="subunit">
    <text evidence="6">Component of the PI(3,5)P2 regulatory complex at least composed of ATG18, SAC/FIG4, FAB1 and VAC14.</text>
</comment>
<feature type="region of interest" description="Disordered" evidence="9">
    <location>
        <begin position="1721"/>
        <end position="1743"/>
    </location>
</feature>
<feature type="region of interest" description="Disordered" evidence="9">
    <location>
        <begin position="634"/>
        <end position="707"/>
    </location>
</feature>
<dbReference type="CDD" id="cd17300">
    <property type="entry name" value="PIPKc_PIKfyve"/>
    <property type="match status" value="1"/>
</dbReference>
<keyword evidence="5 8" id="KW-0067">ATP-binding</keyword>
<keyword evidence="2 8" id="KW-0808">Transferase</keyword>
<dbReference type="FunFam" id="3.50.7.10:FF:000007">
    <property type="entry name" value="1-phosphatidylinositol 3-phosphate 5-kinase isoform X1"/>
    <property type="match status" value="1"/>
</dbReference>
<dbReference type="GO" id="GO:0005524">
    <property type="term" value="F:ATP binding"/>
    <property type="evidence" value="ECO:0007669"/>
    <property type="project" value="UniProtKB-UniRule"/>
</dbReference>
<evidence type="ECO:0000256" key="2">
    <source>
        <dbReference type="ARBA" id="ARBA00022679"/>
    </source>
</evidence>
<dbReference type="InterPro" id="IPR027409">
    <property type="entry name" value="GroEL-like_apical_dom_sf"/>
</dbReference>
<dbReference type="PROSITE" id="PS51455">
    <property type="entry name" value="PIPK"/>
    <property type="match status" value="1"/>
</dbReference>
<feature type="domain" description="PIPK" evidence="10">
    <location>
        <begin position="1381"/>
        <end position="1702"/>
    </location>
</feature>
<dbReference type="GO" id="GO:0046488">
    <property type="term" value="P:phosphatidylinositol metabolic process"/>
    <property type="evidence" value="ECO:0007669"/>
    <property type="project" value="UniProtKB-UniRule"/>
</dbReference>
<feature type="compositionally biased region" description="Acidic residues" evidence="9">
    <location>
        <begin position="164"/>
        <end position="177"/>
    </location>
</feature>
<feature type="region of interest" description="Disordered" evidence="9">
    <location>
        <begin position="1094"/>
        <end position="1139"/>
    </location>
</feature>
<sequence length="1743" mass="191110">MRENLAEDVGLEGAEKMDIQAHEDDRNSEEIAHKRSDEGSDNNEGEPSHSLPDEQDEDVDQERETDSRETERKSSSSNLSSQSSIGPPSVGFYDGVEGLKRTESSFDGKGEDEQGLSEFLGEEERDVVEERDLIDLETLDAAWNPPEAAEDEEKKVEEKKVEEGDQDYEDDDEDDGWEPASPDSASDLDLPLSKPVPDEHRRDIKAQVDVHFRNLVAQLLQQENIDIGEEGNPDSWLEIASSLSWEAATYFKPDRGVSMDPGYYVKIKCIASGQPRDSVLVKGVVCRRNVAHRRMTSKFRNPKVLLLGGALEYQRVSGQLSSLDTLLQQEKDHLSMTVSRIESYHPNVLLVEKTVSRYAQDTLLNKDITLVLNVKKPVLERIARCLGTQVVASPDLLPKVGQTGTCEIFRVEKYCEELGSAGLKGKQTTKFLMFFDGCPKPQGCTILLKGANGDDLKKVKHVMTYTVFAAYHLGLETSFLADEGATFSEVSASSPIGSSRVISRSSPLAPMPGFAALPPVRMQGPSYQQDRRGPGTNLSVSPLAAGGLAPVKIPPSASSSRATSATTSPVSSPAQTMFGFQPGMASGSATGALFQTGPYRGGYARQGGSVLSSLTKEGISDNAENETTLLVSDSITGGTPAFPDAESTVVENSGSSGSLVPDGYPADRDDGAAEMSERRLHVDIPDGWPSDAENGSDEFPPDQGSRNREIVVQLSTRSLKKRNVCKAPHFLRIQFYGYNDRPLGSFLRDQLFDASANCRECDELVNSHVYCFTHRSGSLTISVKKISGEKVLTGEKEGKIWMWHRCLKCPVQQGIPPATHRVVMSDAAWGLSFGKFLELSFSNHEAASRVAACGHSLHRHHLRFYGFGSLVACFRYADIKLNSVYLPPLQLKFTGRQQEEWLKRETEEVRERGGKFFVEVMNKLTEIGVKAASSSSGTSVVTQEVRRRIKDFQEMHQKEQAEFQEILDRACPPDQSHEQPYADILQLNFLRRRLVQSAGVWATRLNMVDSAVPTKTRNTGSVGDLGFLHLEGGRDHVFSEVNGNAVTKPSDAGSTLMHISSSVPSGIATMVDGLGNENEPAFSRDLRKPISALKAEESGDAGGPDLRSEKDSTILTNTDSETADSPSIRISSPREDEVASQNLAVSASAAENLSLTTDGYPDASSDGLDRSVNESVSTPRRALSEGSYPLLADLSDNLATWSAEESVARNDELVSSPDQVVEAGQANDNVSVEDASGEPQSLDHATPEVNLQEGALTNPDKVDEVQPSAPSSPENHKLEFPSDDMLPPLSSKTFSRTSSNASTASIRLPTLSAASLYAPREGDPRFIDAGQDEMLVAIYDDEATSLIAYAISTKEHYAHVTDIPTKEKEEKDTIERQNSEIFHPLQPSGGSGDSDTPFKATSSFLEQAVNEALENPLTSTRAAQMVKTTITFSDDSPQGKVRFSVVCYFAKQFDALRKKCCGGNADYIRSLSRCKKWGAQGGKSNVFFAKTADDRFVVKQVTRTELNSFLDFAPHYFKYMFDALTAGNPTCLAKILGIYEVKVIKGSKETKMDVVVMENLLFGRKISRLYDLKGSKRSRYNTDTSGKNQVLLDSNLLEALPTSPIFVGNKSKKLLERAVWNDTNLLSLAFVMDYSLLVGVDEEQRELVVGIIDFMRQYTWDKHLETWVKASGILGGPKDAAPTVISPKQYKKRFRKAMATYFLMVPDDWMYTQSTVVPSMDANGKASSSKEEDAGDEFTTPKT</sequence>
<feature type="compositionally biased region" description="Polar residues" evidence="9">
    <location>
        <begin position="1290"/>
        <end position="1302"/>
    </location>
</feature>
<dbReference type="SMART" id="SM00330">
    <property type="entry name" value="PIPKc"/>
    <property type="match status" value="1"/>
</dbReference>
<organism evidence="11 12">
    <name type="scientific">Riccia fluitans</name>
    <dbReference type="NCBI Taxonomy" id="41844"/>
    <lineage>
        <taxon>Eukaryota</taxon>
        <taxon>Viridiplantae</taxon>
        <taxon>Streptophyta</taxon>
        <taxon>Embryophyta</taxon>
        <taxon>Marchantiophyta</taxon>
        <taxon>Marchantiopsida</taxon>
        <taxon>Marchantiidae</taxon>
        <taxon>Marchantiales</taxon>
        <taxon>Ricciaceae</taxon>
        <taxon>Riccia</taxon>
    </lineage>
</organism>
<feature type="compositionally biased region" description="Polar residues" evidence="9">
    <location>
        <begin position="649"/>
        <end position="658"/>
    </location>
</feature>
<name>A0ABD1Z353_9MARC</name>
<keyword evidence="3 8" id="KW-0547">Nucleotide-binding</keyword>
<feature type="compositionally biased region" description="Basic and acidic residues" evidence="9">
    <location>
        <begin position="152"/>
        <end position="163"/>
    </location>
</feature>
<feature type="compositionally biased region" description="Low complexity" evidence="9">
    <location>
        <begin position="554"/>
        <end position="576"/>
    </location>
</feature>
<evidence type="ECO:0000256" key="3">
    <source>
        <dbReference type="ARBA" id="ARBA00022741"/>
    </source>
</evidence>
<evidence type="ECO:0000313" key="11">
    <source>
        <dbReference type="EMBL" id="KAL2642201.1"/>
    </source>
</evidence>
<dbReference type="Pfam" id="PF00118">
    <property type="entry name" value="Cpn60_TCP1"/>
    <property type="match status" value="1"/>
</dbReference>
<dbReference type="Gene3D" id="3.30.800.10">
    <property type="entry name" value="Phosphatidylinositol Phosphate Kinase II Beta"/>
    <property type="match status" value="1"/>
</dbReference>
<dbReference type="InterPro" id="IPR002423">
    <property type="entry name" value="Cpn60/GroEL/TCP-1"/>
</dbReference>
<feature type="region of interest" description="Disordered" evidence="9">
    <location>
        <begin position="1"/>
        <end position="197"/>
    </location>
</feature>
<dbReference type="InterPro" id="IPR044769">
    <property type="entry name" value="PIKfyve_PIPKc"/>
</dbReference>
<feature type="compositionally biased region" description="Basic and acidic residues" evidence="9">
    <location>
        <begin position="665"/>
        <end position="684"/>
    </location>
</feature>
<evidence type="ECO:0000259" key="10">
    <source>
        <dbReference type="PROSITE" id="PS51455"/>
    </source>
</evidence>
<dbReference type="EMBL" id="JBHFFA010000002">
    <property type="protein sequence ID" value="KAL2642201.1"/>
    <property type="molecule type" value="Genomic_DNA"/>
</dbReference>
<dbReference type="CDD" id="cd03334">
    <property type="entry name" value="Fab1_TCP"/>
    <property type="match status" value="1"/>
</dbReference>
<evidence type="ECO:0000256" key="8">
    <source>
        <dbReference type="PROSITE-ProRule" id="PRU00781"/>
    </source>
</evidence>
<evidence type="ECO:0000256" key="9">
    <source>
        <dbReference type="SAM" id="MobiDB-lite"/>
    </source>
</evidence>
<accession>A0ABD1Z353</accession>
<feature type="compositionally biased region" description="Basic and acidic residues" evidence="9">
    <location>
        <begin position="13"/>
        <end position="38"/>
    </location>
</feature>